<dbReference type="InterPro" id="IPR011011">
    <property type="entry name" value="Znf_FYVE_PHD"/>
</dbReference>
<feature type="region of interest" description="Disordered" evidence="6">
    <location>
        <begin position="650"/>
        <end position="724"/>
    </location>
</feature>
<feature type="region of interest" description="Disordered" evidence="6">
    <location>
        <begin position="1"/>
        <end position="63"/>
    </location>
</feature>
<dbReference type="GO" id="GO:0006355">
    <property type="term" value="P:regulation of DNA-templated transcription"/>
    <property type="evidence" value="ECO:0007669"/>
    <property type="project" value="TreeGrafter"/>
</dbReference>
<dbReference type="GO" id="GO:0008270">
    <property type="term" value="F:zinc ion binding"/>
    <property type="evidence" value="ECO:0007669"/>
    <property type="project" value="UniProtKB-KW"/>
</dbReference>
<dbReference type="SMART" id="SM00249">
    <property type="entry name" value="PHD"/>
    <property type="match status" value="1"/>
</dbReference>
<feature type="compositionally biased region" description="Acidic residues" evidence="6">
    <location>
        <begin position="194"/>
        <end position="205"/>
    </location>
</feature>
<dbReference type="AlphaFoldDB" id="A0A167HWJ6"/>
<gene>
    <name evidence="8" type="ORF">CALVIDRAFT_557753</name>
</gene>
<organism evidence="8 9">
    <name type="scientific">Calocera viscosa (strain TUFC12733)</name>
    <dbReference type="NCBI Taxonomy" id="1330018"/>
    <lineage>
        <taxon>Eukaryota</taxon>
        <taxon>Fungi</taxon>
        <taxon>Dikarya</taxon>
        <taxon>Basidiomycota</taxon>
        <taxon>Agaricomycotina</taxon>
        <taxon>Dacrymycetes</taxon>
        <taxon>Dacrymycetales</taxon>
        <taxon>Dacrymycetaceae</taxon>
        <taxon>Calocera</taxon>
    </lineage>
</organism>
<dbReference type="GO" id="GO:0034967">
    <property type="term" value="C:Set3 complex"/>
    <property type="evidence" value="ECO:0007669"/>
    <property type="project" value="TreeGrafter"/>
</dbReference>
<dbReference type="InterPro" id="IPR019787">
    <property type="entry name" value="Znf_PHD-finger"/>
</dbReference>
<dbReference type="SUPFAM" id="SSF57903">
    <property type="entry name" value="FYVE/PHD zinc finger"/>
    <property type="match status" value="1"/>
</dbReference>
<dbReference type="Gene3D" id="3.30.40.10">
    <property type="entry name" value="Zinc/RING finger domain, C3HC4 (zinc finger)"/>
    <property type="match status" value="1"/>
</dbReference>
<keyword evidence="9" id="KW-1185">Reference proteome</keyword>
<feature type="region of interest" description="Disordered" evidence="6">
    <location>
        <begin position="581"/>
        <end position="612"/>
    </location>
</feature>
<evidence type="ECO:0000313" key="8">
    <source>
        <dbReference type="EMBL" id="KZO92056.1"/>
    </source>
</evidence>
<dbReference type="InterPro" id="IPR001965">
    <property type="entry name" value="Znf_PHD"/>
</dbReference>
<dbReference type="OrthoDB" id="436852at2759"/>
<keyword evidence="2 5" id="KW-0863">Zinc-finger</keyword>
<keyword evidence="3" id="KW-0862">Zinc</keyword>
<feature type="domain" description="PHD-type" evidence="7">
    <location>
        <begin position="288"/>
        <end position="337"/>
    </location>
</feature>
<proteinExistence type="predicted"/>
<sequence>MSDLLHDVFRPPPRQREPLRPAASPPRSSPAPTALAYADPSSQRSEPQLQPRLPLTPKGNNLVGLGIFSPADRAAAEIQAMERKRKRMAAFDRPSPSSAGSGGAQRLRLGVQRLPEGEGRVLVPLPSGEDEDVDMDMEDAGVEELRIRMKRQAGWAEGLPLHRLATVPSLPVTQQRVDPRVVDRRRLLERFLESDESEAEEEDGEQGSVESASGSVGSGGWAMGRGKNVVFPTATGGKEKRLWVPRSGDAMLALLAATRARRRRGVRARRSREDSLGLSGAETDEEENVNCVCGSGVDDGTSMVQCDSCECWSHMHCVGVDPEKLPEQWFCKSCARTRKGKGRAGAAGRAQPVLKGKGRVPKLKKTVGKGGLHSPPPTGLATTKMRPMMEPSTPTPAPLREPTFAPADDSGIHGRAAMRMAGAEILVPRTPTPSQGGATPWLNGTPAFGMPPSPDRERERQAGYGVFTPLSGRKAHIYSNPYASPYTTHAPPPPQVSPLKYQPRYADTSGYWQTTPLFSDESERSSPESHLRWSGPSAHPPSAGLSGPYDFGSTPSRGLKFGAPFGNPAMMTPLNFTGGFQGAPAAGGTNPKRRSWEAPSTGASSGAGVKAPSWGLLTPVVGDDSPRQDFGAGPGGHTRVPSYGFSAWVTSSPDVPSRTVPPPAPPVGYRQPMYSPGRKMYPPPPAAGGLGAPFTMSSERTPGRALKGEESDEEGDVRHMIEQM</sequence>
<keyword evidence="4" id="KW-0156">Chromatin regulator</keyword>
<feature type="region of interest" description="Disordered" evidence="6">
    <location>
        <begin position="85"/>
        <end position="105"/>
    </location>
</feature>
<dbReference type="PANTHER" id="PTHR46462">
    <property type="entry name" value="UPSET, ISOFORM A"/>
    <property type="match status" value="1"/>
</dbReference>
<evidence type="ECO:0000259" key="7">
    <source>
        <dbReference type="PROSITE" id="PS50016"/>
    </source>
</evidence>
<evidence type="ECO:0000256" key="1">
    <source>
        <dbReference type="ARBA" id="ARBA00022723"/>
    </source>
</evidence>
<feature type="compositionally biased region" description="Basic and acidic residues" evidence="6">
    <location>
        <begin position="1"/>
        <end position="19"/>
    </location>
</feature>
<evidence type="ECO:0000256" key="3">
    <source>
        <dbReference type="ARBA" id="ARBA00022833"/>
    </source>
</evidence>
<reference evidence="8 9" key="1">
    <citation type="journal article" date="2016" name="Mol. Biol. Evol.">
        <title>Comparative Genomics of Early-Diverging Mushroom-Forming Fungi Provides Insights into the Origins of Lignocellulose Decay Capabilities.</title>
        <authorList>
            <person name="Nagy L.G."/>
            <person name="Riley R."/>
            <person name="Tritt A."/>
            <person name="Adam C."/>
            <person name="Daum C."/>
            <person name="Floudas D."/>
            <person name="Sun H."/>
            <person name="Yadav J.S."/>
            <person name="Pangilinan J."/>
            <person name="Larsson K.H."/>
            <person name="Matsuura K."/>
            <person name="Barry K."/>
            <person name="Labutti K."/>
            <person name="Kuo R."/>
            <person name="Ohm R.A."/>
            <person name="Bhattacharya S.S."/>
            <person name="Shirouzu T."/>
            <person name="Yoshinaga Y."/>
            <person name="Martin F.M."/>
            <person name="Grigoriev I.V."/>
            <person name="Hibbett D.S."/>
        </authorList>
    </citation>
    <scope>NUCLEOTIDE SEQUENCE [LARGE SCALE GENOMIC DNA]</scope>
    <source>
        <strain evidence="8 9">TUFC12733</strain>
    </source>
</reference>
<feature type="region of interest" description="Disordered" evidence="6">
    <location>
        <begin position="512"/>
        <end position="551"/>
    </location>
</feature>
<feature type="compositionally biased region" description="Low complexity" evidence="6">
    <location>
        <begin position="206"/>
        <end position="215"/>
    </location>
</feature>
<accession>A0A167HWJ6</accession>
<evidence type="ECO:0000256" key="4">
    <source>
        <dbReference type="ARBA" id="ARBA00022853"/>
    </source>
</evidence>
<dbReference type="STRING" id="1330018.A0A167HWJ6"/>
<feature type="compositionally biased region" description="Basic and acidic residues" evidence="6">
    <location>
        <begin position="521"/>
        <end position="531"/>
    </location>
</feature>
<name>A0A167HWJ6_CALVF</name>
<dbReference type="GO" id="GO:0070210">
    <property type="term" value="C:Rpd3L-Expanded complex"/>
    <property type="evidence" value="ECO:0007669"/>
    <property type="project" value="TreeGrafter"/>
</dbReference>
<keyword evidence="1" id="KW-0479">Metal-binding</keyword>
<protein>
    <recommendedName>
        <fullName evidence="7">PHD-type domain-containing protein</fullName>
    </recommendedName>
</protein>
<dbReference type="EMBL" id="KV417314">
    <property type="protein sequence ID" value="KZO92056.1"/>
    <property type="molecule type" value="Genomic_DNA"/>
</dbReference>
<dbReference type="Pfam" id="PF20826">
    <property type="entry name" value="PHD_5"/>
    <property type="match status" value="1"/>
</dbReference>
<dbReference type="InterPro" id="IPR013083">
    <property type="entry name" value="Znf_RING/FYVE/PHD"/>
</dbReference>
<dbReference type="PROSITE" id="PS50016">
    <property type="entry name" value="ZF_PHD_2"/>
    <property type="match status" value="1"/>
</dbReference>
<evidence type="ECO:0000256" key="6">
    <source>
        <dbReference type="SAM" id="MobiDB-lite"/>
    </source>
</evidence>
<evidence type="ECO:0000256" key="2">
    <source>
        <dbReference type="ARBA" id="ARBA00022771"/>
    </source>
</evidence>
<dbReference type="GO" id="GO:0006325">
    <property type="term" value="P:chromatin organization"/>
    <property type="evidence" value="ECO:0007669"/>
    <property type="project" value="UniProtKB-KW"/>
</dbReference>
<evidence type="ECO:0000256" key="5">
    <source>
        <dbReference type="PROSITE-ProRule" id="PRU00146"/>
    </source>
</evidence>
<feature type="region of interest" description="Disordered" evidence="6">
    <location>
        <begin position="193"/>
        <end position="225"/>
    </location>
</feature>
<feature type="region of interest" description="Disordered" evidence="6">
    <location>
        <begin position="363"/>
        <end position="404"/>
    </location>
</feature>
<evidence type="ECO:0000313" key="9">
    <source>
        <dbReference type="Proteomes" id="UP000076738"/>
    </source>
</evidence>
<dbReference type="Proteomes" id="UP000076738">
    <property type="component" value="Unassembled WGS sequence"/>
</dbReference>
<dbReference type="PANTHER" id="PTHR46462:SF3">
    <property type="entry name" value="UPSET, ISOFORM A"/>
    <property type="match status" value="1"/>
</dbReference>